<name>A0ABX7S4Z4_9BACT</name>
<gene>
    <name evidence="1" type="ORF">JYK00_07415</name>
</gene>
<dbReference type="InterPro" id="IPR009097">
    <property type="entry name" value="Cyclic_Pdiesterase"/>
</dbReference>
<organism evidence="1 2">
    <name type="scientific">Thermosipho ferrireducens</name>
    <dbReference type="NCBI Taxonomy" id="2571116"/>
    <lineage>
        <taxon>Bacteria</taxon>
        <taxon>Thermotogati</taxon>
        <taxon>Thermotogota</taxon>
        <taxon>Thermotogae</taxon>
        <taxon>Thermotogales</taxon>
        <taxon>Fervidobacteriaceae</taxon>
        <taxon>Thermosipho</taxon>
    </lineage>
</organism>
<evidence type="ECO:0008006" key="3">
    <source>
        <dbReference type="Google" id="ProtNLM"/>
    </source>
</evidence>
<dbReference type="Gene3D" id="3.90.1140.10">
    <property type="entry name" value="Cyclic phosphodiesterase"/>
    <property type="match status" value="1"/>
</dbReference>
<sequence length="230" mass="27169">MNLSRYINNLKEYRKKSLEALKKQWNPKKELFEKVDKNGNYKEFKGDTIVFSLNKEDIEKVYTIQKKLYSEIPDLLAKPLSKKYFHLTLHDLCNTSTTNNIKNCMEYNKKIIPEIFKTLPKRKIIKMSSIGLYNGGSAIGIMFAPVDATVEILFNIRNVFDKLIKLERLFIPHVTLGYYLPRDYTEIERKEIISTLENMKVDIDISLELSRLTYQIFHTMDLYESVYKNE</sequence>
<protein>
    <recommendedName>
        <fullName evidence="3">2'-5' RNA ligase</fullName>
    </recommendedName>
</protein>
<accession>A0ABX7S4Z4</accession>
<dbReference type="Proteomes" id="UP000671862">
    <property type="component" value="Chromosome"/>
</dbReference>
<dbReference type="EMBL" id="CP071446">
    <property type="protein sequence ID" value="QTA37552.1"/>
    <property type="molecule type" value="Genomic_DNA"/>
</dbReference>
<reference evidence="1 2" key="1">
    <citation type="submission" date="2021-03" db="EMBL/GenBank/DDBJ databases">
        <title>Thermosipho ferrireducens sp.nov., an anaerobic thermophilic iron-reducing bacterium isolated from a deep-sea hydrothermal sulfide deposits.</title>
        <authorList>
            <person name="Zeng X."/>
            <person name="Chen Y."/>
            <person name="Shao Z."/>
        </authorList>
    </citation>
    <scope>NUCLEOTIDE SEQUENCE [LARGE SCALE GENOMIC DNA]</scope>
    <source>
        <strain evidence="1 2">JL129W03</strain>
    </source>
</reference>
<evidence type="ECO:0000313" key="1">
    <source>
        <dbReference type="EMBL" id="QTA37552.1"/>
    </source>
</evidence>
<dbReference type="SUPFAM" id="SSF55144">
    <property type="entry name" value="LigT-like"/>
    <property type="match status" value="1"/>
</dbReference>
<evidence type="ECO:0000313" key="2">
    <source>
        <dbReference type="Proteomes" id="UP000671862"/>
    </source>
</evidence>
<keyword evidence="2" id="KW-1185">Reference proteome</keyword>
<dbReference type="RefSeq" id="WP_207566277.1">
    <property type="nucleotide sequence ID" value="NZ_CP071446.1"/>
</dbReference>
<proteinExistence type="predicted"/>